<dbReference type="NCBIfam" id="NF006053">
    <property type="entry name" value="PRK08201.1"/>
    <property type="match status" value="1"/>
</dbReference>
<dbReference type="Gene3D" id="3.30.70.360">
    <property type="match status" value="1"/>
</dbReference>
<evidence type="ECO:0000259" key="4">
    <source>
        <dbReference type="Pfam" id="PF07687"/>
    </source>
</evidence>
<accession>A0A0P6WTD4</accession>
<comment type="caution">
    <text evidence="5">The sequence shown here is derived from an EMBL/GenBank/DDBJ whole genome shotgun (WGS) entry which is preliminary data.</text>
</comment>
<sequence length="460" mass="50996">MSHRQKALEYANTMRESFLEQLKDFVRIPSISTDPEKKAEMQAAAEWITAKLRDLGLREISIIPTEGHPVVYGECQCADRPNAPTVLIYGHYDVQPSEPDDLWKSPPFEATVRGENLYGRGASDMKGQVAATLFAVESILKNGKMPVNVKFMIEGEEEIGSPNLNSFMESHKELLACDVALNPDSGMIAADLPTITYALRGLAYFELRVYGPEHDLHSGLFGGVVHNPAQVISELIAGMHDQDGRITLPGFYDRVRPLSEEERAELAKLPMDEEYYKRQTGVPALYGEKGFTPVERVGARPSLDVNGLYSGFTGQGQKTVIPSWAMAKISTRLVPDQDPAAVFDQLKQYLMEKAPKTVRWELIQMSYGAASISDIHHPATQALANAFVSVWGKPPVYKREGGSIPVVGNMQRILGVESVLTGFGLSDDNIHGPNEKLHLPTWYKGIQTLVHFFYNYGEQG</sequence>
<dbReference type="Proteomes" id="UP000050514">
    <property type="component" value="Unassembled WGS sequence"/>
</dbReference>
<gene>
    <name evidence="5" type="ORF">AC812_15560</name>
</gene>
<dbReference type="NCBIfam" id="NF005914">
    <property type="entry name" value="PRK07907.1"/>
    <property type="match status" value="1"/>
</dbReference>
<dbReference type="RefSeq" id="WP_061916771.1">
    <property type="nucleotide sequence ID" value="NZ_DF967971.1"/>
</dbReference>
<keyword evidence="1" id="KW-0645">Protease</keyword>
<dbReference type="InterPro" id="IPR051458">
    <property type="entry name" value="Cyt/Met_Dipeptidase"/>
</dbReference>
<proteinExistence type="predicted"/>
<dbReference type="EMBL" id="LGHJ01000023">
    <property type="protein sequence ID" value="KPL72435.1"/>
    <property type="molecule type" value="Genomic_DNA"/>
</dbReference>
<dbReference type="AlphaFoldDB" id="A0A0P6WTD4"/>
<dbReference type="InterPro" id="IPR002933">
    <property type="entry name" value="Peptidase_M20"/>
</dbReference>
<dbReference type="OrthoDB" id="9761532at2"/>
<dbReference type="GO" id="GO:0046872">
    <property type="term" value="F:metal ion binding"/>
    <property type="evidence" value="ECO:0007669"/>
    <property type="project" value="UniProtKB-KW"/>
</dbReference>
<evidence type="ECO:0000313" key="5">
    <source>
        <dbReference type="EMBL" id="KPL72435.1"/>
    </source>
</evidence>
<organism evidence="5 6">
    <name type="scientific">Bellilinea caldifistulae</name>
    <dbReference type="NCBI Taxonomy" id="360411"/>
    <lineage>
        <taxon>Bacteria</taxon>
        <taxon>Bacillati</taxon>
        <taxon>Chloroflexota</taxon>
        <taxon>Anaerolineae</taxon>
        <taxon>Anaerolineales</taxon>
        <taxon>Anaerolineaceae</taxon>
        <taxon>Bellilinea</taxon>
    </lineage>
</organism>
<evidence type="ECO:0000256" key="2">
    <source>
        <dbReference type="ARBA" id="ARBA00022723"/>
    </source>
</evidence>
<dbReference type="Pfam" id="PF07687">
    <property type="entry name" value="M20_dimer"/>
    <property type="match status" value="1"/>
</dbReference>
<dbReference type="InterPro" id="IPR011650">
    <property type="entry name" value="Peptidase_M20_dimer"/>
</dbReference>
<keyword evidence="2" id="KW-0479">Metal-binding</keyword>
<dbReference type="NCBIfam" id="NF006579">
    <property type="entry name" value="PRK09104.1"/>
    <property type="match status" value="1"/>
</dbReference>
<evidence type="ECO:0000256" key="3">
    <source>
        <dbReference type="ARBA" id="ARBA00022801"/>
    </source>
</evidence>
<dbReference type="PANTHER" id="PTHR43270">
    <property type="entry name" value="BETA-ALA-HIS DIPEPTIDASE"/>
    <property type="match status" value="1"/>
</dbReference>
<protein>
    <recommendedName>
        <fullName evidence="4">Peptidase M20 dimerisation domain-containing protein</fullName>
    </recommendedName>
</protein>
<dbReference type="GO" id="GO:0006508">
    <property type="term" value="P:proteolysis"/>
    <property type="evidence" value="ECO:0007669"/>
    <property type="project" value="UniProtKB-KW"/>
</dbReference>
<keyword evidence="6" id="KW-1185">Reference proteome</keyword>
<name>A0A0P6WTD4_9CHLR</name>
<evidence type="ECO:0000313" key="6">
    <source>
        <dbReference type="Proteomes" id="UP000050514"/>
    </source>
</evidence>
<dbReference type="PANTHER" id="PTHR43270:SF12">
    <property type="entry name" value="SUCCINYL-DIAMINOPIMELATE DESUCCINYLASE"/>
    <property type="match status" value="1"/>
</dbReference>
<dbReference type="GO" id="GO:0008233">
    <property type="term" value="F:peptidase activity"/>
    <property type="evidence" value="ECO:0007669"/>
    <property type="project" value="UniProtKB-KW"/>
</dbReference>
<dbReference type="STRING" id="360411.AC812_15560"/>
<dbReference type="PATRIC" id="fig|360411.5.peg.1208"/>
<feature type="domain" description="Peptidase M20 dimerisation" evidence="4">
    <location>
        <begin position="197"/>
        <end position="357"/>
    </location>
</feature>
<dbReference type="SUPFAM" id="SSF53187">
    <property type="entry name" value="Zn-dependent exopeptidases"/>
    <property type="match status" value="1"/>
</dbReference>
<keyword evidence="3" id="KW-0378">Hydrolase</keyword>
<evidence type="ECO:0000256" key="1">
    <source>
        <dbReference type="ARBA" id="ARBA00022670"/>
    </source>
</evidence>
<reference evidence="5 6" key="1">
    <citation type="submission" date="2015-07" db="EMBL/GenBank/DDBJ databases">
        <title>Draft genome of Bellilinea caldifistulae DSM 17877.</title>
        <authorList>
            <person name="Hemp J."/>
            <person name="Ward L.M."/>
            <person name="Pace L.A."/>
            <person name="Fischer W.W."/>
        </authorList>
    </citation>
    <scope>NUCLEOTIDE SEQUENCE [LARGE SCALE GENOMIC DNA]</scope>
    <source>
        <strain evidence="5 6">GOMI-1</strain>
    </source>
</reference>
<dbReference type="Pfam" id="PF01546">
    <property type="entry name" value="Peptidase_M20"/>
    <property type="match status" value="1"/>
</dbReference>
<dbReference type="Gene3D" id="3.40.630.10">
    <property type="entry name" value="Zn peptidases"/>
    <property type="match status" value="1"/>
</dbReference>